<dbReference type="EMBL" id="SJPO01000009">
    <property type="protein sequence ID" value="TWT73700.1"/>
    <property type="molecule type" value="Genomic_DNA"/>
</dbReference>
<organism evidence="1 2">
    <name type="scientific">Posidoniimonas polymericola</name>
    <dbReference type="NCBI Taxonomy" id="2528002"/>
    <lineage>
        <taxon>Bacteria</taxon>
        <taxon>Pseudomonadati</taxon>
        <taxon>Planctomycetota</taxon>
        <taxon>Planctomycetia</taxon>
        <taxon>Pirellulales</taxon>
        <taxon>Lacipirellulaceae</taxon>
        <taxon>Posidoniimonas</taxon>
    </lineage>
</organism>
<dbReference type="Proteomes" id="UP000318478">
    <property type="component" value="Unassembled WGS sequence"/>
</dbReference>
<dbReference type="RefSeq" id="WP_146589426.1">
    <property type="nucleotide sequence ID" value="NZ_SJPO01000009.1"/>
</dbReference>
<sequence>MHTAAELEAYLDEALPAERMQAIEQSLRDDPTLAERLVELNARRDAGVHSLGAVWRRRRLTCPSREQLGSYALGVLSRGHADYVRFHLETVGCRLCVANLHDLNERQSAASQDNEVRRKKYFQSTVGRLKAED</sequence>
<protein>
    <submittedName>
        <fullName evidence="1">Uncharacterized protein</fullName>
    </submittedName>
</protein>
<proteinExistence type="predicted"/>
<evidence type="ECO:0000313" key="1">
    <source>
        <dbReference type="EMBL" id="TWT73700.1"/>
    </source>
</evidence>
<gene>
    <name evidence="1" type="ORF">Pla123a_35930</name>
</gene>
<comment type="caution">
    <text evidence="1">The sequence shown here is derived from an EMBL/GenBank/DDBJ whole genome shotgun (WGS) entry which is preliminary data.</text>
</comment>
<evidence type="ECO:0000313" key="2">
    <source>
        <dbReference type="Proteomes" id="UP000318478"/>
    </source>
</evidence>
<accession>A0A5C5YEC6</accession>
<keyword evidence="2" id="KW-1185">Reference proteome</keyword>
<name>A0A5C5YEC6_9BACT</name>
<dbReference type="OrthoDB" id="285502at2"/>
<dbReference type="AlphaFoldDB" id="A0A5C5YEC6"/>
<reference evidence="1 2" key="1">
    <citation type="submission" date="2019-02" db="EMBL/GenBank/DDBJ databases">
        <title>Deep-cultivation of Planctomycetes and their phenomic and genomic characterization uncovers novel biology.</title>
        <authorList>
            <person name="Wiegand S."/>
            <person name="Jogler M."/>
            <person name="Boedeker C."/>
            <person name="Pinto D."/>
            <person name="Vollmers J."/>
            <person name="Rivas-Marin E."/>
            <person name="Kohn T."/>
            <person name="Peeters S.H."/>
            <person name="Heuer A."/>
            <person name="Rast P."/>
            <person name="Oberbeckmann S."/>
            <person name="Bunk B."/>
            <person name="Jeske O."/>
            <person name="Meyerdierks A."/>
            <person name="Storesund J.E."/>
            <person name="Kallscheuer N."/>
            <person name="Luecker S."/>
            <person name="Lage O.M."/>
            <person name="Pohl T."/>
            <person name="Merkel B.J."/>
            <person name="Hornburger P."/>
            <person name="Mueller R.-W."/>
            <person name="Bruemmer F."/>
            <person name="Labrenz M."/>
            <person name="Spormann A.M."/>
            <person name="Op Den Camp H."/>
            <person name="Overmann J."/>
            <person name="Amann R."/>
            <person name="Jetten M.S.M."/>
            <person name="Mascher T."/>
            <person name="Medema M.H."/>
            <person name="Devos D.P."/>
            <person name="Kaster A.-K."/>
            <person name="Ovreas L."/>
            <person name="Rohde M."/>
            <person name="Galperin M.Y."/>
            <person name="Jogler C."/>
        </authorList>
    </citation>
    <scope>NUCLEOTIDE SEQUENCE [LARGE SCALE GENOMIC DNA]</scope>
    <source>
        <strain evidence="1 2">Pla123a</strain>
    </source>
</reference>